<protein>
    <recommendedName>
        <fullName evidence="4 10">2-dehydropantoate 2-reductase</fullName>
        <ecNumber evidence="3 10">1.1.1.169</ecNumber>
    </recommendedName>
    <alternativeName>
        <fullName evidence="8 10">Ketopantoate reductase</fullName>
    </alternativeName>
</protein>
<dbReference type="FunFam" id="1.10.1040.10:FF:000017">
    <property type="entry name" value="2-dehydropantoate 2-reductase"/>
    <property type="match status" value="1"/>
</dbReference>
<comment type="function">
    <text evidence="10">Catalyzes the NADPH-dependent reduction of ketopantoate into pantoic acid.</text>
</comment>
<dbReference type="Gene3D" id="1.10.1040.10">
    <property type="entry name" value="N-(1-d-carboxylethyl)-l-norvaline Dehydrogenase, domain 2"/>
    <property type="match status" value="1"/>
</dbReference>
<dbReference type="InterPro" id="IPR013752">
    <property type="entry name" value="KPA_reductase"/>
</dbReference>
<dbReference type="Gene3D" id="3.40.50.720">
    <property type="entry name" value="NAD(P)-binding Rossmann-like Domain"/>
    <property type="match status" value="1"/>
</dbReference>
<evidence type="ECO:0000313" key="15">
    <source>
        <dbReference type="Proteomes" id="UP000236327"/>
    </source>
</evidence>
<dbReference type="InterPro" id="IPR013328">
    <property type="entry name" value="6PGD_dom2"/>
</dbReference>
<dbReference type="RefSeq" id="WP_170065925.1">
    <property type="nucleotide sequence ID" value="NZ_LYMM01000036.1"/>
</dbReference>
<dbReference type="InterPro" id="IPR013332">
    <property type="entry name" value="KPR_N"/>
</dbReference>
<evidence type="ECO:0000256" key="8">
    <source>
        <dbReference type="ARBA" id="ARBA00032024"/>
    </source>
</evidence>
<dbReference type="GO" id="GO:0008677">
    <property type="term" value="F:2-dehydropantoate 2-reductase activity"/>
    <property type="evidence" value="ECO:0007669"/>
    <property type="project" value="UniProtKB-EC"/>
</dbReference>
<evidence type="ECO:0000256" key="10">
    <source>
        <dbReference type="RuleBase" id="RU362068"/>
    </source>
</evidence>
<dbReference type="InterPro" id="IPR036291">
    <property type="entry name" value="NAD(P)-bd_dom_sf"/>
</dbReference>
<dbReference type="Pfam" id="PF02558">
    <property type="entry name" value="ApbA"/>
    <property type="match status" value="1"/>
</dbReference>
<keyword evidence="7 10" id="KW-0560">Oxidoreductase</keyword>
<evidence type="ECO:0000313" key="14">
    <source>
        <dbReference type="EMBL" id="PNU04385.1"/>
    </source>
</evidence>
<feature type="signal peptide" evidence="11">
    <location>
        <begin position="1"/>
        <end position="20"/>
    </location>
</feature>
<evidence type="ECO:0000256" key="11">
    <source>
        <dbReference type="SAM" id="SignalP"/>
    </source>
</evidence>
<dbReference type="InterPro" id="IPR050838">
    <property type="entry name" value="Ketopantoate_reductase"/>
</dbReference>
<dbReference type="SUPFAM" id="SSF48179">
    <property type="entry name" value="6-phosphogluconate dehydrogenase C-terminal domain-like"/>
    <property type="match status" value="1"/>
</dbReference>
<gene>
    <name evidence="14" type="ORF">A8V01_20595</name>
</gene>
<dbReference type="InterPro" id="IPR003710">
    <property type="entry name" value="ApbA"/>
</dbReference>
<keyword evidence="15" id="KW-1185">Reference proteome</keyword>
<keyword evidence="5 10" id="KW-0566">Pantothenate biosynthesis</keyword>
<dbReference type="UniPathway" id="UPA00028">
    <property type="reaction ID" value="UER00004"/>
</dbReference>
<evidence type="ECO:0000256" key="2">
    <source>
        <dbReference type="ARBA" id="ARBA00007870"/>
    </source>
</evidence>
<feature type="domain" description="Ketopantoate reductase C-terminal" evidence="13">
    <location>
        <begin position="177"/>
        <end position="296"/>
    </location>
</feature>
<evidence type="ECO:0000256" key="9">
    <source>
        <dbReference type="ARBA" id="ARBA00048793"/>
    </source>
</evidence>
<dbReference type="GO" id="GO:0015940">
    <property type="term" value="P:pantothenate biosynthetic process"/>
    <property type="evidence" value="ECO:0007669"/>
    <property type="project" value="UniProtKB-UniPathway"/>
</dbReference>
<dbReference type="AlphaFoldDB" id="A0A2K2G008"/>
<proteinExistence type="inferred from homology"/>
<comment type="catalytic activity">
    <reaction evidence="9 10">
        <text>(R)-pantoate + NADP(+) = 2-dehydropantoate + NADPH + H(+)</text>
        <dbReference type="Rhea" id="RHEA:16233"/>
        <dbReference type="ChEBI" id="CHEBI:11561"/>
        <dbReference type="ChEBI" id="CHEBI:15378"/>
        <dbReference type="ChEBI" id="CHEBI:15980"/>
        <dbReference type="ChEBI" id="CHEBI:57783"/>
        <dbReference type="ChEBI" id="CHEBI:58349"/>
        <dbReference type="EC" id="1.1.1.169"/>
    </reaction>
</comment>
<comment type="caution">
    <text evidence="14">The sequence shown here is derived from an EMBL/GenBank/DDBJ whole genome shotgun (WGS) entry which is preliminary data.</text>
</comment>
<feature type="domain" description="Ketopantoate reductase N-terminal" evidence="12">
    <location>
        <begin position="3"/>
        <end position="149"/>
    </location>
</feature>
<keyword evidence="11" id="KW-0732">Signal</keyword>
<accession>A0A2K2G008</accession>
<organism evidence="14 15">
    <name type="scientific">Novosphingobium guangzhouense</name>
    <dbReference type="NCBI Taxonomy" id="1850347"/>
    <lineage>
        <taxon>Bacteria</taxon>
        <taxon>Pseudomonadati</taxon>
        <taxon>Pseudomonadota</taxon>
        <taxon>Alphaproteobacteria</taxon>
        <taxon>Sphingomonadales</taxon>
        <taxon>Sphingomonadaceae</taxon>
        <taxon>Novosphingobium</taxon>
    </lineage>
</organism>
<reference evidence="14 15" key="1">
    <citation type="submission" date="2016-05" db="EMBL/GenBank/DDBJ databases">
        <title>Complete genome sequence of Novosphingobium guangzhouense SA925(T).</title>
        <authorList>
            <person name="Sha S."/>
        </authorList>
    </citation>
    <scope>NUCLEOTIDE SEQUENCE [LARGE SCALE GENOMIC DNA]</scope>
    <source>
        <strain evidence="14 15">SA925</strain>
    </source>
</reference>
<dbReference type="EC" id="1.1.1.169" evidence="3 10"/>
<dbReference type="Pfam" id="PF08546">
    <property type="entry name" value="ApbA_C"/>
    <property type="match status" value="1"/>
</dbReference>
<dbReference type="Proteomes" id="UP000236327">
    <property type="component" value="Unassembled WGS sequence"/>
</dbReference>
<comment type="similarity">
    <text evidence="2 10">Belongs to the ketopantoate reductase family.</text>
</comment>
<evidence type="ECO:0000256" key="6">
    <source>
        <dbReference type="ARBA" id="ARBA00022857"/>
    </source>
</evidence>
<evidence type="ECO:0000256" key="7">
    <source>
        <dbReference type="ARBA" id="ARBA00023002"/>
    </source>
</evidence>
<keyword evidence="6 10" id="KW-0521">NADP</keyword>
<dbReference type="PANTHER" id="PTHR43765">
    <property type="entry name" value="2-DEHYDROPANTOATE 2-REDUCTASE-RELATED"/>
    <property type="match status" value="1"/>
</dbReference>
<evidence type="ECO:0000256" key="4">
    <source>
        <dbReference type="ARBA" id="ARBA00019465"/>
    </source>
</evidence>
<sequence>MKIAVVGAGAMGALFAARMAAGGLAVTLVDIDPVRIAQIAADGLRASVAGEALCSHVPCVAPDALDGGQDLIVLFTKFAALRPALAQACHALAPDGIVAVLANGLDAAGQLDGLVPAERLVIGVTDVAADLRNGIAHSDGSGVVKLGMADPASSARPCGRVAAWLERAGFAVTQQADIRTAVWEKVAFNAGFNALATLADACVRDLDNEPGRRIVGSVLDEVAAVAKIAGVPFDLGSVRARVDAAFALQGGHRPSMAQDRRAGRRTEIEAINGAVAACAQRLGMAAPINLTLTDLVLLTGG</sequence>
<dbReference type="NCBIfam" id="TIGR00745">
    <property type="entry name" value="apbA_panE"/>
    <property type="match status" value="1"/>
</dbReference>
<evidence type="ECO:0000259" key="12">
    <source>
        <dbReference type="Pfam" id="PF02558"/>
    </source>
</evidence>
<dbReference type="EMBL" id="LYMM01000036">
    <property type="protein sequence ID" value="PNU04385.1"/>
    <property type="molecule type" value="Genomic_DNA"/>
</dbReference>
<dbReference type="SUPFAM" id="SSF51735">
    <property type="entry name" value="NAD(P)-binding Rossmann-fold domains"/>
    <property type="match status" value="1"/>
</dbReference>
<dbReference type="GO" id="GO:0050661">
    <property type="term" value="F:NADP binding"/>
    <property type="evidence" value="ECO:0007669"/>
    <property type="project" value="TreeGrafter"/>
</dbReference>
<name>A0A2K2G008_9SPHN</name>
<dbReference type="GO" id="GO:0005737">
    <property type="term" value="C:cytoplasm"/>
    <property type="evidence" value="ECO:0007669"/>
    <property type="project" value="TreeGrafter"/>
</dbReference>
<feature type="chain" id="PRO_5014353014" description="2-dehydropantoate 2-reductase" evidence="11">
    <location>
        <begin position="21"/>
        <end position="301"/>
    </location>
</feature>
<evidence type="ECO:0000256" key="3">
    <source>
        <dbReference type="ARBA" id="ARBA00013014"/>
    </source>
</evidence>
<dbReference type="PANTHER" id="PTHR43765:SF2">
    <property type="entry name" value="2-DEHYDROPANTOATE 2-REDUCTASE"/>
    <property type="match status" value="1"/>
</dbReference>
<comment type="pathway">
    <text evidence="1 10">Cofactor biosynthesis; (R)-pantothenate biosynthesis; (R)-pantoate from 3-methyl-2-oxobutanoate: step 2/2.</text>
</comment>
<evidence type="ECO:0000256" key="1">
    <source>
        <dbReference type="ARBA" id="ARBA00004994"/>
    </source>
</evidence>
<evidence type="ECO:0000256" key="5">
    <source>
        <dbReference type="ARBA" id="ARBA00022655"/>
    </source>
</evidence>
<dbReference type="InterPro" id="IPR008927">
    <property type="entry name" value="6-PGluconate_DH-like_C_sf"/>
</dbReference>
<evidence type="ECO:0000259" key="13">
    <source>
        <dbReference type="Pfam" id="PF08546"/>
    </source>
</evidence>